<dbReference type="RefSeq" id="WP_110171460.1">
    <property type="nucleotide sequence ID" value="NZ_CP015136.1"/>
</dbReference>
<dbReference type="GO" id="GO:0000287">
    <property type="term" value="F:magnesium ion binding"/>
    <property type="evidence" value="ECO:0007669"/>
    <property type="project" value="UniProtKB-UniRule"/>
</dbReference>
<dbReference type="GO" id="GO:0006099">
    <property type="term" value="P:tricarboxylic acid cycle"/>
    <property type="evidence" value="ECO:0007669"/>
    <property type="project" value="InterPro"/>
</dbReference>
<sequence>MAVALPPAPDSQGPLRRDVRLLGALLGHVIREQEGQSLYDAEERVRQTSRAGDFEAVQSIVAALPVDEQGRLVRAFSLYFQLANLAEQHHRIRRRRQYAVERRVAAESLDSAFQALEAAGVSNGQLRDAARRVSLELVLTAHPTEATRRTVLTAQLLISDLLHRLDDPQLSDPGKRDIEDALAEQITTLWQTDETRTKRPRVVDEIRHGLWFFEQSLFDVGPALVGDYRRRIPGAPLPLRFGSWIGGDQDGNPNAGPSTLRAAAQRARELVLRRYADEVRDMARTMGVSRALVDVNEALQTSIAADEQRLAGLMPAEITASADDEPYRRKLWLMYQRLLQTAESQPGGYGHVHEFVADLEVIDASLRAHRGERIANGRLAALRRRVELFGFHIAKLDVRVHARDLTGQADRVRDTLNVVADLHRQHGPAACDTLILSGTTGPEPVLTAVGMAREAGLTLSVVPLFESIDDLQRAGEIVEALATSPEFCAVLDARRRRMEVMVGYSDSAKDGGYLAAQWEIYRAQENLSAVAARHRIELTIFHGRGGSTGRGGGPTHAAILAQPGGHARGRIKLTEQGETISFKYGLPGLAYRNLEAALSATLLSVFPNVVGSSAPGFGRELMTEAARRSETAFRDFVWHNPRFVPFFRLFTPVDELALLEIGSRPARRPSADAEYLQSLRAIPWVFSWTQNRSLLPAWFGCGSGLAPIVETPEGLDQLRRLYRDWPFFRSIVENLEMTLAKSSLDIARSYLDLVPASADPDGHFARIADEHARTTDVVLRIVEADRLLDRHPVVQRTIRLRNPYVNPINAMQVALLRAHRAGDSDAARPLVRTIAGITAGLRNSG</sequence>
<comment type="similarity">
    <text evidence="3 10">Belongs to the PEPCase type 1 family.</text>
</comment>
<comment type="subunit">
    <text evidence="10">Homotetramer.</text>
</comment>
<evidence type="ECO:0000256" key="3">
    <source>
        <dbReference type="ARBA" id="ARBA00008346"/>
    </source>
</evidence>
<dbReference type="EC" id="4.1.1.31" evidence="4 10"/>
<comment type="function">
    <text evidence="2 10">Forms oxaloacetate, a four-carbon dicarboxylic acid source for the tricarboxylic acid cycle.</text>
</comment>
<dbReference type="InterPro" id="IPR018129">
    <property type="entry name" value="PEP_COase_Lys_AS"/>
</dbReference>
<dbReference type="GO" id="GO:0006107">
    <property type="term" value="P:oxaloacetate metabolic process"/>
    <property type="evidence" value="ECO:0007669"/>
    <property type="project" value="UniProtKB-UniRule"/>
</dbReference>
<name>A0A143PMS7_LUTPR</name>
<comment type="catalytic activity">
    <reaction evidence="9 10">
        <text>oxaloacetate + phosphate = phosphoenolpyruvate + hydrogencarbonate</text>
        <dbReference type="Rhea" id="RHEA:28370"/>
        <dbReference type="ChEBI" id="CHEBI:16452"/>
        <dbReference type="ChEBI" id="CHEBI:17544"/>
        <dbReference type="ChEBI" id="CHEBI:43474"/>
        <dbReference type="ChEBI" id="CHEBI:58702"/>
        <dbReference type="EC" id="4.1.1.31"/>
    </reaction>
</comment>
<evidence type="ECO:0000256" key="1">
    <source>
        <dbReference type="ARBA" id="ARBA00001946"/>
    </source>
</evidence>
<feature type="active site" evidence="10 11">
    <location>
        <position position="142"/>
    </location>
</feature>
<dbReference type="Pfam" id="PF00311">
    <property type="entry name" value="PEPcase"/>
    <property type="match status" value="2"/>
</dbReference>
<dbReference type="OrthoDB" id="9768133at2"/>
<dbReference type="GO" id="GO:0015977">
    <property type="term" value="P:carbon fixation"/>
    <property type="evidence" value="ECO:0007669"/>
    <property type="project" value="UniProtKB-UniRule"/>
</dbReference>
<protein>
    <recommendedName>
        <fullName evidence="5 10">Phosphoenolpyruvate carboxylase</fullName>
        <shortName evidence="10">PEPC</shortName>
        <shortName evidence="10">PEPCase</shortName>
        <ecNumber evidence="4 10">4.1.1.31</ecNumber>
    </recommendedName>
</protein>
<evidence type="ECO:0000256" key="10">
    <source>
        <dbReference type="HAMAP-Rule" id="MF_00595"/>
    </source>
</evidence>
<keyword evidence="8 10" id="KW-0120">Carbon dioxide fixation</keyword>
<evidence type="ECO:0000313" key="13">
    <source>
        <dbReference type="EMBL" id="AMY09736.1"/>
    </source>
</evidence>
<proteinExistence type="inferred from homology"/>
<dbReference type="Proteomes" id="UP000076079">
    <property type="component" value="Chromosome"/>
</dbReference>
<evidence type="ECO:0000256" key="8">
    <source>
        <dbReference type="ARBA" id="ARBA00023300"/>
    </source>
</evidence>
<evidence type="ECO:0000256" key="7">
    <source>
        <dbReference type="ARBA" id="ARBA00023239"/>
    </source>
</evidence>
<dbReference type="InterPro" id="IPR033129">
    <property type="entry name" value="PEPCASE_His_AS"/>
</dbReference>
<dbReference type="SUPFAM" id="SSF51621">
    <property type="entry name" value="Phosphoenolpyruvate/pyruvate domain"/>
    <property type="match status" value="1"/>
</dbReference>
<gene>
    <name evidence="10 13" type="primary">ppc</name>
    <name evidence="13" type="ORF">LuPra_02960</name>
</gene>
<dbReference type="EMBL" id="CP015136">
    <property type="protein sequence ID" value="AMY09736.1"/>
    <property type="molecule type" value="Genomic_DNA"/>
</dbReference>
<dbReference type="PANTHER" id="PTHR30523">
    <property type="entry name" value="PHOSPHOENOLPYRUVATE CARBOXYLASE"/>
    <property type="match status" value="1"/>
</dbReference>
<dbReference type="InterPro" id="IPR021135">
    <property type="entry name" value="PEP_COase"/>
</dbReference>
<dbReference type="PROSITE" id="PS00393">
    <property type="entry name" value="PEPCASE_2"/>
    <property type="match status" value="1"/>
</dbReference>
<accession>A0A143PMS7</accession>
<dbReference type="Gene3D" id="1.20.1440.90">
    <property type="entry name" value="Phosphoenolpyruvate/pyruvate domain"/>
    <property type="match status" value="1"/>
</dbReference>
<evidence type="ECO:0000313" key="14">
    <source>
        <dbReference type="Proteomes" id="UP000076079"/>
    </source>
</evidence>
<keyword evidence="13" id="KW-0670">Pyruvate</keyword>
<evidence type="ECO:0000256" key="4">
    <source>
        <dbReference type="ARBA" id="ARBA00012305"/>
    </source>
</evidence>
<dbReference type="GO" id="GO:0008964">
    <property type="term" value="F:phosphoenolpyruvate carboxylase activity"/>
    <property type="evidence" value="ECO:0007669"/>
    <property type="project" value="UniProtKB-UniRule"/>
</dbReference>
<dbReference type="InterPro" id="IPR015813">
    <property type="entry name" value="Pyrv/PenolPyrv_kinase-like_dom"/>
</dbReference>
<dbReference type="STRING" id="1855912.LuPra_02960"/>
<organism evidence="13 14">
    <name type="scientific">Luteitalea pratensis</name>
    <dbReference type="NCBI Taxonomy" id="1855912"/>
    <lineage>
        <taxon>Bacteria</taxon>
        <taxon>Pseudomonadati</taxon>
        <taxon>Acidobacteriota</taxon>
        <taxon>Vicinamibacteria</taxon>
        <taxon>Vicinamibacterales</taxon>
        <taxon>Vicinamibacteraceae</taxon>
        <taxon>Luteitalea</taxon>
    </lineage>
</organism>
<reference evidence="13 14" key="1">
    <citation type="journal article" date="2016" name="Genome Announc.">
        <title>First Complete Genome Sequence of a Subdivision 6 Acidobacterium Strain.</title>
        <authorList>
            <person name="Huang S."/>
            <person name="Vieira S."/>
            <person name="Bunk B."/>
            <person name="Riedel T."/>
            <person name="Sproer C."/>
            <person name="Overmann J."/>
        </authorList>
    </citation>
    <scope>NUCLEOTIDE SEQUENCE [LARGE SCALE GENOMIC DNA]</scope>
    <source>
        <strain evidence="14">DSM 100886 HEG_-6_39</strain>
    </source>
</reference>
<evidence type="ECO:0000256" key="9">
    <source>
        <dbReference type="ARBA" id="ARBA00048995"/>
    </source>
</evidence>
<dbReference type="GO" id="GO:0005829">
    <property type="term" value="C:cytosol"/>
    <property type="evidence" value="ECO:0007669"/>
    <property type="project" value="TreeGrafter"/>
</dbReference>
<dbReference type="PRINTS" id="PR00150">
    <property type="entry name" value="PEPCARBXLASE"/>
</dbReference>
<dbReference type="PANTHER" id="PTHR30523:SF6">
    <property type="entry name" value="PHOSPHOENOLPYRUVATE CARBOXYLASE"/>
    <property type="match status" value="1"/>
</dbReference>
<evidence type="ECO:0000256" key="12">
    <source>
        <dbReference type="PROSITE-ProRule" id="PRU10112"/>
    </source>
</evidence>
<evidence type="ECO:0000256" key="5">
    <source>
        <dbReference type="ARBA" id="ARBA00022419"/>
    </source>
</evidence>
<evidence type="ECO:0000256" key="11">
    <source>
        <dbReference type="PROSITE-ProRule" id="PRU10111"/>
    </source>
</evidence>
<keyword evidence="14" id="KW-1185">Reference proteome</keyword>
<keyword evidence="7 10" id="KW-0456">Lyase</keyword>
<dbReference type="AlphaFoldDB" id="A0A143PMS7"/>
<dbReference type="PROSITE" id="PS00781">
    <property type="entry name" value="PEPCASE_1"/>
    <property type="match status" value="1"/>
</dbReference>
<dbReference type="PATRIC" id="fig|1813736.3.peg.3156"/>
<keyword evidence="6 10" id="KW-0460">Magnesium</keyword>
<feature type="active site" evidence="10 12">
    <location>
        <position position="509"/>
    </location>
</feature>
<comment type="cofactor">
    <cofactor evidence="1 10">
        <name>Mg(2+)</name>
        <dbReference type="ChEBI" id="CHEBI:18420"/>
    </cofactor>
</comment>
<reference evidence="14" key="2">
    <citation type="submission" date="2016-04" db="EMBL/GenBank/DDBJ databases">
        <title>First Complete Genome Sequence of a Subdivision 6 Acidobacterium.</title>
        <authorList>
            <person name="Huang S."/>
            <person name="Vieira S."/>
            <person name="Bunk B."/>
            <person name="Riedel T."/>
            <person name="Sproeer C."/>
            <person name="Overmann J."/>
        </authorList>
    </citation>
    <scope>NUCLEOTIDE SEQUENCE [LARGE SCALE GENOMIC DNA]</scope>
    <source>
        <strain evidence="14">DSM 100886 HEG_-6_39</strain>
    </source>
</reference>
<evidence type="ECO:0000256" key="2">
    <source>
        <dbReference type="ARBA" id="ARBA00003670"/>
    </source>
</evidence>
<dbReference type="HAMAP" id="MF_00595">
    <property type="entry name" value="PEPcase_type1"/>
    <property type="match status" value="1"/>
</dbReference>
<dbReference type="InterPro" id="IPR022805">
    <property type="entry name" value="PEP_COase_bac/pln-type"/>
</dbReference>
<evidence type="ECO:0000256" key="6">
    <source>
        <dbReference type="ARBA" id="ARBA00022842"/>
    </source>
</evidence>
<dbReference type="KEGG" id="abac:LuPra_02960"/>